<evidence type="ECO:0000313" key="5">
    <source>
        <dbReference type="Proteomes" id="UP001629745"/>
    </source>
</evidence>
<name>A0ABW9FI38_9NOCA</name>
<dbReference type="InterPro" id="IPR050832">
    <property type="entry name" value="Bact_Acetyltransf"/>
</dbReference>
<dbReference type="SUPFAM" id="SSF55729">
    <property type="entry name" value="Acyl-CoA N-acyltransferases (Nat)"/>
    <property type="match status" value="1"/>
</dbReference>
<dbReference type="PROSITE" id="PS51186">
    <property type="entry name" value="GNAT"/>
    <property type="match status" value="1"/>
</dbReference>
<evidence type="ECO:0000256" key="2">
    <source>
        <dbReference type="ARBA" id="ARBA00023315"/>
    </source>
</evidence>
<dbReference type="Proteomes" id="UP001629745">
    <property type="component" value="Unassembled WGS sequence"/>
</dbReference>
<evidence type="ECO:0000259" key="3">
    <source>
        <dbReference type="PROSITE" id="PS51186"/>
    </source>
</evidence>
<comment type="caution">
    <text evidence="4">The sequence shown here is derived from an EMBL/GenBank/DDBJ whole genome shotgun (WGS) entry which is preliminary data.</text>
</comment>
<evidence type="ECO:0000256" key="1">
    <source>
        <dbReference type="ARBA" id="ARBA00022679"/>
    </source>
</evidence>
<dbReference type="PANTHER" id="PTHR43877">
    <property type="entry name" value="AMINOALKYLPHOSPHONATE N-ACETYLTRANSFERASE-RELATED-RELATED"/>
    <property type="match status" value="1"/>
</dbReference>
<evidence type="ECO:0000313" key="4">
    <source>
        <dbReference type="EMBL" id="MFM1725245.1"/>
    </source>
</evidence>
<keyword evidence="2" id="KW-0012">Acyltransferase</keyword>
<sequence>MTVTICEAAEVTDELVQACTTLIPQLSTSAPPITAAYLEKVLGCPTNTLFVARLDGRIVGTLTLVVFPIPTGHRAWIEDVVVDTAAQGRQVGAALTRAALARADELGARTVDLTSRGSRVAANRLYLKLGFEPRESNLLRFSMAETPLPRG</sequence>
<reference evidence="4 5" key="1">
    <citation type="submission" date="2023-11" db="EMBL/GenBank/DDBJ databases">
        <authorList>
            <person name="Val-Calvo J."/>
            <person name="Scortti M."/>
            <person name="Vazquez-Boland J."/>
        </authorList>
    </citation>
    <scope>NUCLEOTIDE SEQUENCE [LARGE SCALE GENOMIC DNA]</scope>
    <source>
        <strain evidence="4 5">PAM 2766</strain>
    </source>
</reference>
<dbReference type="CDD" id="cd04301">
    <property type="entry name" value="NAT_SF"/>
    <property type="match status" value="1"/>
</dbReference>
<dbReference type="InterPro" id="IPR016181">
    <property type="entry name" value="Acyl_CoA_acyltransferase"/>
</dbReference>
<keyword evidence="5" id="KW-1185">Reference proteome</keyword>
<accession>A0ABW9FI38</accession>
<dbReference type="InterPro" id="IPR000182">
    <property type="entry name" value="GNAT_dom"/>
</dbReference>
<dbReference type="RefSeq" id="WP_420165736.1">
    <property type="nucleotide sequence ID" value="NZ_JBDLNV010000006.1"/>
</dbReference>
<feature type="domain" description="N-acetyltransferase" evidence="3">
    <location>
        <begin position="3"/>
        <end position="148"/>
    </location>
</feature>
<dbReference type="Pfam" id="PF00583">
    <property type="entry name" value="Acetyltransf_1"/>
    <property type="match status" value="1"/>
</dbReference>
<keyword evidence="1" id="KW-0808">Transferase</keyword>
<dbReference type="EMBL" id="JBDLNV010000006">
    <property type="protein sequence ID" value="MFM1725245.1"/>
    <property type="molecule type" value="Genomic_DNA"/>
</dbReference>
<gene>
    <name evidence="4" type="ORF">ABEU20_003856</name>
</gene>
<organism evidence="4 5">
    <name type="scientific">Rhodococcus parequi</name>
    <dbReference type="NCBI Taxonomy" id="3137122"/>
    <lineage>
        <taxon>Bacteria</taxon>
        <taxon>Bacillati</taxon>
        <taxon>Actinomycetota</taxon>
        <taxon>Actinomycetes</taxon>
        <taxon>Mycobacteriales</taxon>
        <taxon>Nocardiaceae</taxon>
        <taxon>Rhodococcus</taxon>
    </lineage>
</organism>
<dbReference type="Gene3D" id="3.40.630.30">
    <property type="match status" value="1"/>
</dbReference>
<protein>
    <submittedName>
        <fullName evidence="4">GNAT family N-acetyltransferase</fullName>
    </submittedName>
</protein>
<proteinExistence type="predicted"/>